<dbReference type="Proteomes" id="UP000779900">
    <property type="component" value="Unassembled WGS sequence"/>
</dbReference>
<dbReference type="InterPro" id="IPR011050">
    <property type="entry name" value="Pectin_lyase_fold/virulence"/>
</dbReference>
<organism evidence="2 3">
    <name type="scientific">candidate division WOR-3 bacterium</name>
    <dbReference type="NCBI Taxonomy" id="2052148"/>
    <lineage>
        <taxon>Bacteria</taxon>
        <taxon>Bacteria division WOR-3</taxon>
    </lineage>
</organism>
<dbReference type="EMBL" id="VGIR01000060">
    <property type="protein sequence ID" value="MBM3332098.1"/>
    <property type="molecule type" value="Genomic_DNA"/>
</dbReference>
<keyword evidence="1" id="KW-1133">Transmembrane helix</keyword>
<dbReference type="Pfam" id="PF17957">
    <property type="entry name" value="Big_7"/>
    <property type="match status" value="1"/>
</dbReference>
<dbReference type="Gene3D" id="2.60.40.10">
    <property type="entry name" value="Immunoglobulins"/>
    <property type="match status" value="1"/>
</dbReference>
<evidence type="ECO:0000313" key="2">
    <source>
        <dbReference type="EMBL" id="MBM3332098.1"/>
    </source>
</evidence>
<keyword evidence="1" id="KW-0812">Transmembrane</keyword>
<feature type="transmembrane region" description="Helical" evidence="1">
    <location>
        <begin position="20"/>
        <end position="41"/>
    </location>
</feature>
<dbReference type="AlphaFoldDB" id="A0A938BUL8"/>
<reference evidence="2" key="1">
    <citation type="submission" date="2019-03" db="EMBL/GenBank/DDBJ databases">
        <title>Lake Tanganyika Metagenome-Assembled Genomes (MAGs).</title>
        <authorList>
            <person name="Tran P."/>
        </authorList>
    </citation>
    <scope>NUCLEOTIDE SEQUENCE</scope>
    <source>
        <strain evidence="2">K_DeepCast_150m_m2_040</strain>
    </source>
</reference>
<protein>
    <recommendedName>
        <fullName evidence="4">Right-handed parallel beta-helix repeat-containing protein</fullName>
    </recommendedName>
</protein>
<sequence>MVVQGYLQRKRDEGQRRSSYIGRSSSFFALLSSLFSLFLLGGCPGEDITPPEVVIIAPADGDTIAGPVTVRARATDNKRVVSVEFLVDGVRLGADSSPTGQMFEFAWLGLMRPGSTHTLSCSAADAAGNRSSSPEVTVHVSSSAGKHHSGTIGMAETWEAASSPHVVDSDLFIEAMLTLEPGTVVLVADGATVAVGTRSPAGIFARGKADSVITFSTLSTAPAPGAWNGILFRANTVPGGSLLRHCLVEYAGGGGYLVKCEAGGVAIDSSEFFSSSGSGVSASGGGLASLAGSVFSACARFPVSVSPGLVSAITADNKFSDNYRNAIEIPGGTVAATDTWTNLGFPYAITATLTVADSTNPLLYVAPGCSLLFADSARLRVGLGKPGALRADGTYGRVVFGPLVAGSGQWRGLEFWEQTDPVRTILNFCSIEAAGASNAAAITCYAEVLIANTKVSGSAGTGIYCQNTGFARFENDTITGCGGFPLRIAAQYVGTIGNGNSFTGNADDAIEVAGGNVASNAQYRQQGVPYLIRETIEVGSALEPTLLIENGVELRFASGAALAVGRTARASLQADSVTLTGAAAQPGAWDGLELHRYTTSTSRVERSRLLYGGGANRGIVFVDSCVPVLTGNEIAFSSNYCVFMRNTELDPDTIRSQNWLHNWDPGFDDVYYAP</sequence>
<keyword evidence="1" id="KW-0472">Membrane</keyword>
<evidence type="ECO:0000256" key="1">
    <source>
        <dbReference type="SAM" id="Phobius"/>
    </source>
</evidence>
<dbReference type="SUPFAM" id="SSF51126">
    <property type="entry name" value="Pectin lyase-like"/>
    <property type="match status" value="1"/>
</dbReference>
<comment type="caution">
    <text evidence="2">The sequence shown here is derived from an EMBL/GenBank/DDBJ whole genome shotgun (WGS) entry which is preliminary data.</text>
</comment>
<evidence type="ECO:0008006" key="4">
    <source>
        <dbReference type="Google" id="ProtNLM"/>
    </source>
</evidence>
<evidence type="ECO:0000313" key="3">
    <source>
        <dbReference type="Proteomes" id="UP000779900"/>
    </source>
</evidence>
<proteinExistence type="predicted"/>
<gene>
    <name evidence="2" type="ORF">FJY68_09685</name>
</gene>
<dbReference type="InterPro" id="IPR013783">
    <property type="entry name" value="Ig-like_fold"/>
</dbReference>
<name>A0A938BUL8_UNCW3</name>
<accession>A0A938BUL8</accession>